<dbReference type="RefSeq" id="WP_346152117.1">
    <property type="nucleotide sequence ID" value="NZ_BAAATE010000022.1"/>
</dbReference>
<keyword evidence="1" id="KW-0472">Membrane</keyword>
<organism evidence="2 3">
    <name type="scientific">Nonomuraea recticatena</name>
    <dbReference type="NCBI Taxonomy" id="46178"/>
    <lineage>
        <taxon>Bacteria</taxon>
        <taxon>Bacillati</taxon>
        <taxon>Actinomycetota</taxon>
        <taxon>Actinomycetes</taxon>
        <taxon>Streptosporangiales</taxon>
        <taxon>Streptosporangiaceae</taxon>
        <taxon>Nonomuraea</taxon>
    </lineage>
</organism>
<feature type="transmembrane region" description="Helical" evidence="1">
    <location>
        <begin position="113"/>
        <end position="136"/>
    </location>
</feature>
<feature type="transmembrane region" description="Helical" evidence="1">
    <location>
        <begin position="21"/>
        <end position="46"/>
    </location>
</feature>
<keyword evidence="1" id="KW-1133">Transmembrane helix</keyword>
<evidence type="ECO:0000313" key="3">
    <source>
        <dbReference type="Proteomes" id="UP001501666"/>
    </source>
</evidence>
<accession>A0ABN3SP98</accession>
<sequence>MTGGSRPGFRDLLAAEWIKLWSLRSACWVLGLGALAVIALAVQASIDTYSAWPTFTPREKARFDPMTEAFSGLSAVLVMIGAGSVGALTLAGEYASGLIRTTFIATPARPRVVAAKAAVATGVMLATGTILALATYGVSQAILSGRGAGASIGDPGVLRVLTANALLAPVSALVGMGIGALLRHTAATVVTVCAVLVILPTFFKPTVHQWANDLYALFPFYVWRTCLSLVHPRTEPALPTIAGSWLVFALWPLAAVVLALIAVRHRDV</sequence>
<keyword evidence="1" id="KW-0812">Transmembrane</keyword>
<feature type="transmembrane region" description="Helical" evidence="1">
    <location>
        <begin position="242"/>
        <end position="263"/>
    </location>
</feature>
<keyword evidence="3" id="KW-1185">Reference proteome</keyword>
<feature type="transmembrane region" description="Helical" evidence="1">
    <location>
        <begin position="185"/>
        <end position="203"/>
    </location>
</feature>
<dbReference type="EMBL" id="BAAATE010000022">
    <property type="protein sequence ID" value="GAA2682333.1"/>
    <property type="molecule type" value="Genomic_DNA"/>
</dbReference>
<evidence type="ECO:0000256" key="1">
    <source>
        <dbReference type="SAM" id="Phobius"/>
    </source>
</evidence>
<feature type="transmembrane region" description="Helical" evidence="1">
    <location>
        <begin position="69"/>
        <end position="92"/>
    </location>
</feature>
<dbReference type="Proteomes" id="UP001501666">
    <property type="component" value="Unassembled WGS sequence"/>
</dbReference>
<proteinExistence type="predicted"/>
<protein>
    <submittedName>
        <fullName evidence="2">ABC transporter permease</fullName>
    </submittedName>
</protein>
<evidence type="ECO:0000313" key="2">
    <source>
        <dbReference type="EMBL" id="GAA2682333.1"/>
    </source>
</evidence>
<reference evidence="2 3" key="1">
    <citation type="journal article" date="2019" name="Int. J. Syst. Evol. Microbiol.">
        <title>The Global Catalogue of Microorganisms (GCM) 10K type strain sequencing project: providing services to taxonomists for standard genome sequencing and annotation.</title>
        <authorList>
            <consortium name="The Broad Institute Genomics Platform"/>
            <consortium name="The Broad Institute Genome Sequencing Center for Infectious Disease"/>
            <person name="Wu L."/>
            <person name="Ma J."/>
        </authorList>
    </citation>
    <scope>NUCLEOTIDE SEQUENCE [LARGE SCALE GENOMIC DNA]</scope>
    <source>
        <strain evidence="2 3">JCM 6835</strain>
    </source>
</reference>
<gene>
    <name evidence="2" type="ORF">GCM10010412_067560</name>
</gene>
<comment type="caution">
    <text evidence="2">The sequence shown here is derived from an EMBL/GenBank/DDBJ whole genome shotgun (WGS) entry which is preliminary data.</text>
</comment>
<name>A0ABN3SP98_9ACTN</name>
<feature type="transmembrane region" description="Helical" evidence="1">
    <location>
        <begin position="156"/>
        <end position="178"/>
    </location>
</feature>